<comment type="similarity">
    <text evidence="1 7 8">Belongs to the universal ribosomal protein uS4 family.</text>
</comment>
<dbReference type="GO" id="GO:0006412">
    <property type="term" value="P:translation"/>
    <property type="evidence" value="ECO:0007669"/>
    <property type="project" value="UniProtKB-UniRule"/>
</dbReference>
<dbReference type="EMBL" id="DTGG01000075">
    <property type="protein sequence ID" value="HFZ08964.1"/>
    <property type="molecule type" value="Genomic_DNA"/>
</dbReference>
<keyword evidence="5 7" id="KW-0687">Ribonucleoprotein</keyword>
<name>A0A7V3JA29_UNCC3</name>
<evidence type="ECO:0000256" key="2">
    <source>
        <dbReference type="ARBA" id="ARBA00022730"/>
    </source>
</evidence>
<reference evidence="11" key="1">
    <citation type="journal article" date="2020" name="mSystems">
        <title>Genome- and Community-Level Interaction Insights into Carbon Utilization and Element Cycling Functions of Hydrothermarchaeota in Hydrothermal Sediment.</title>
        <authorList>
            <person name="Zhou Z."/>
            <person name="Liu Y."/>
            <person name="Xu W."/>
            <person name="Pan J."/>
            <person name="Luo Z.H."/>
            <person name="Li M."/>
        </authorList>
    </citation>
    <scope>NUCLEOTIDE SEQUENCE [LARGE SCALE GENOMIC DNA]</scope>
    <source>
        <strain evidence="11">SpSt-757</strain>
    </source>
</reference>
<keyword evidence="4 7" id="KW-0689">Ribosomal protein</keyword>
<protein>
    <recommendedName>
        <fullName evidence="6 7">Small ribosomal subunit protein uS4</fullName>
    </recommendedName>
</protein>
<sequence>MKMDNLCKLCRREGEKLFLKGEKCLSPICPLVRRSYPPGQHGSRPKKLSDYGAQLREKQKAKRMYGVNETQFKNYYEKAARLSGDTANLFLSFLERRLDNTVYRLGLATSRSQARQLISHRHVTVNGRKVNIPSYLVKPKDIIKIDNFPSKLPKEMIIPSWLKLDKDKKQGIVLQLPNKEEIETDIDLAQIIEFYSR</sequence>
<dbReference type="NCBIfam" id="TIGR01017">
    <property type="entry name" value="rpsD_bact"/>
    <property type="match status" value="1"/>
</dbReference>
<dbReference type="InterPro" id="IPR018079">
    <property type="entry name" value="Ribosomal_uS4_CS"/>
</dbReference>
<comment type="subunit">
    <text evidence="7">Part of the 30S ribosomal subunit. Contacts protein S5. The interaction surface between S4 and S5 is involved in control of translational fidelity.</text>
</comment>
<evidence type="ECO:0000259" key="10">
    <source>
        <dbReference type="SMART" id="SM01390"/>
    </source>
</evidence>
<evidence type="ECO:0000256" key="6">
    <source>
        <dbReference type="ARBA" id="ARBA00035254"/>
    </source>
</evidence>
<evidence type="ECO:0000256" key="1">
    <source>
        <dbReference type="ARBA" id="ARBA00007465"/>
    </source>
</evidence>
<dbReference type="Pfam" id="PF01479">
    <property type="entry name" value="S4"/>
    <property type="match status" value="1"/>
</dbReference>
<organism evidence="11">
    <name type="scientific">candidate division CPR3 bacterium</name>
    <dbReference type="NCBI Taxonomy" id="2268181"/>
    <lineage>
        <taxon>Bacteria</taxon>
        <taxon>Bacteria division CPR3</taxon>
    </lineage>
</organism>
<dbReference type="SMART" id="SM01390">
    <property type="entry name" value="Ribosomal_S4"/>
    <property type="match status" value="1"/>
</dbReference>
<dbReference type="InterPro" id="IPR001912">
    <property type="entry name" value="Ribosomal_uS4_N"/>
</dbReference>
<dbReference type="GO" id="GO:0015935">
    <property type="term" value="C:small ribosomal subunit"/>
    <property type="evidence" value="ECO:0007669"/>
    <property type="project" value="InterPro"/>
</dbReference>
<feature type="domain" description="RNA-binding S4" evidence="9">
    <location>
        <begin position="96"/>
        <end position="154"/>
    </location>
</feature>
<dbReference type="HAMAP" id="MF_01306_B">
    <property type="entry name" value="Ribosomal_uS4_B"/>
    <property type="match status" value="1"/>
</dbReference>
<dbReference type="NCBIfam" id="NF003717">
    <property type="entry name" value="PRK05327.1"/>
    <property type="match status" value="1"/>
</dbReference>
<comment type="function">
    <text evidence="7">With S5 and S12 plays an important role in translational accuracy.</text>
</comment>
<dbReference type="SUPFAM" id="SSF55174">
    <property type="entry name" value="Alpha-L RNA-binding motif"/>
    <property type="match status" value="1"/>
</dbReference>
<dbReference type="AlphaFoldDB" id="A0A7V3JA29"/>
<gene>
    <name evidence="7" type="primary">rpsD</name>
    <name evidence="11" type="ORF">ENV41_02385</name>
</gene>
<evidence type="ECO:0000256" key="5">
    <source>
        <dbReference type="ARBA" id="ARBA00023274"/>
    </source>
</evidence>
<feature type="domain" description="Small ribosomal subunit protein uS4 N-terminal" evidence="10">
    <location>
        <begin position="1"/>
        <end position="95"/>
    </location>
</feature>
<dbReference type="FunFam" id="3.10.290.10:FF:000001">
    <property type="entry name" value="30S ribosomal protein S4"/>
    <property type="match status" value="1"/>
</dbReference>
<dbReference type="PROSITE" id="PS00632">
    <property type="entry name" value="RIBOSOMAL_S4"/>
    <property type="match status" value="1"/>
</dbReference>
<evidence type="ECO:0000256" key="3">
    <source>
        <dbReference type="ARBA" id="ARBA00022884"/>
    </source>
</evidence>
<evidence type="ECO:0000259" key="9">
    <source>
        <dbReference type="SMART" id="SM00363"/>
    </source>
</evidence>
<evidence type="ECO:0000256" key="8">
    <source>
        <dbReference type="RuleBase" id="RU003699"/>
    </source>
</evidence>
<accession>A0A7V3JA29</accession>
<dbReference type="InterPro" id="IPR005709">
    <property type="entry name" value="Ribosomal_uS4_bac-type"/>
</dbReference>
<evidence type="ECO:0000256" key="4">
    <source>
        <dbReference type="ARBA" id="ARBA00022980"/>
    </source>
</evidence>
<dbReference type="SMART" id="SM00363">
    <property type="entry name" value="S4"/>
    <property type="match status" value="1"/>
</dbReference>
<dbReference type="PROSITE" id="PS50889">
    <property type="entry name" value="S4"/>
    <property type="match status" value="1"/>
</dbReference>
<dbReference type="InterPro" id="IPR002942">
    <property type="entry name" value="S4_RNA-bd"/>
</dbReference>
<dbReference type="Pfam" id="PF00163">
    <property type="entry name" value="Ribosomal_S4"/>
    <property type="match status" value="1"/>
</dbReference>
<dbReference type="Gene3D" id="3.10.290.10">
    <property type="entry name" value="RNA-binding S4 domain"/>
    <property type="match status" value="1"/>
</dbReference>
<dbReference type="GO" id="GO:0003735">
    <property type="term" value="F:structural constituent of ribosome"/>
    <property type="evidence" value="ECO:0007669"/>
    <property type="project" value="InterPro"/>
</dbReference>
<dbReference type="CDD" id="cd00165">
    <property type="entry name" value="S4"/>
    <property type="match status" value="1"/>
</dbReference>
<dbReference type="InterPro" id="IPR036986">
    <property type="entry name" value="S4_RNA-bd_sf"/>
</dbReference>
<keyword evidence="2 7" id="KW-0699">rRNA-binding</keyword>
<dbReference type="GO" id="GO:0019843">
    <property type="term" value="F:rRNA binding"/>
    <property type="evidence" value="ECO:0007669"/>
    <property type="project" value="UniProtKB-UniRule"/>
</dbReference>
<dbReference type="PANTHER" id="PTHR11831">
    <property type="entry name" value="30S 40S RIBOSOMAL PROTEIN"/>
    <property type="match status" value="1"/>
</dbReference>
<comment type="caution">
    <text evidence="11">The sequence shown here is derived from an EMBL/GenBank/DDBJ whole genome shotgun (WGS) entry which is preliminary data.</text>
</comment>
<comment type="function">
    <text evidence="7">One of the primary rRNA binding proteins, it binds directly to 16S rRNA where it nucleates assembly of the body of the 30S subunit.</text>
</comment>
<dbReference type="InterPro" id="IPR022801">
    <property type="entry name" value="Ribosomal_uS4"/>
</dbReference>
<evidence type="ECO:0000313" key="11">
    <source>
        <dbReference type="EMBL" id="HFZ08964.1"/>
    </source>
</evidence>
<keyword evidence="3 7" id="KW-0694">RNA-binding</keyword>
<dbReference type="PANTHER" id="PTHR11831:SF4">
    <property type="entry name" value="SMALL RIBOSOMAL SUBUNIT PROTEIN US4M"/>
    <property type="match status" value="1"/>
</dbReference>
<evidence type="ECO:0000256" key="7">
    <source>
        <dbReference type="HAMAP-Rule" id="MF_01306"/>
    </source>
</evidence>
<dbReference type="Gene3D" id="1.10.1050.10">
    <property type="entry name" value="Ribosomal Protein S4 Delta 41, Chain A, domain 1"/>
    <property type="match status" value="1"/>
</dbReference>
<dbReference type="GO" id="GO:0042274">
    <property type="term" value="P:ribosomal small subunit biogenesis"/>
    <property type="evidence" value="ECO:0007669"/>
    <property type="project" value="TreeGrafter"/>
</dbReference>
<proteinExistence type="inferred from homology"/>